<evidence type="ECO:0000256" key="4">
    <source>
        <dbReference type="ARBA" id="ARBA00022729"/>
    </source>
</evidence>
<keyword evidence="7" id="KW-1185">Reference proteome</keyword>
<evidence type="ECO:0000256" key="2">
    <source>
        <dbReference type="ARBA" id="ARBA00010400"/>
    </source>
</evidence>
<keyword evidence="4 5" id="KW-0732">Signal</keyword>
<evidence type="ECO:0000256" key="5">
    <source>
        <dbReference type="RuleBase" id="RU367124"/>
    </source>
</evidence>
<dbReference type="AlphaFoldDB" id="A0AAD9GPR1"/>
<reference evidence="6" key="1">
    <citation type="submission" date="2023-08" db="EMBL/GenBank/DDBJ databases">
        <title>Reference Genome Resource for the Citrus Pathogen Phytophthora citrophthora.</title>
        <authorList>
            <person name="Moller H."/>
            <person name="Coetzee B."/>
            <person name="Rose L.J."/>
            <person name="Van Niekerk J.M."/>
        </authorList>
    </citation>
    <scope>NUCLEOTIDE SEQUENCE</scope>
    <source>
        <strain evidence="6">STE-U-9442</strain>
    </source>
</reference>
<evidence type="ECO:0000313" key="6">
    <source>
        <dbReference type="EMBL" id="KAK1942319.1"/>
    </source>
</evidence>
<evidence type="ECO:0000313" key="7">
    <source>
        <dbReference type="Proteomes" id="UP001259832"/>
    </source>
</evidence>
<dbReference type="InterPro" id="IPR031825">
    <property type="entry name" value="RXLR"/>
</dbReference>
<dbReference type="EMBL" id="JASMQC010000010">
    <property type="protein sequence ID" value="KAK1942319.1"/>
    <property type="molecule type" value="Genomic_DNA"/>
</dbReference>
<comment type="caution">
    <text evidence="6">The sequence shown here is derived from an EMBL/GenBank/DDBJ whole genome shotgun (WGS) entry which is preliminary data.</text>
</comment>
<evidence type="ECO:0000256" key="3">
    <source>
        <dbReference type="ARBA" id="ARBA00022525"/>
    </source>
</evidence>
<comment type="domain">
    <text evidence="5">The RxLR-dEER motif acts to carry the protein into the host cell cytoplasm through binding to cell surface phosphatidylinositol-3-phosphate.</text>
</comment>
<dbReference type="Pfam" id="PF16810">
    <property type="entry name" value="RXLR"/>
    <property type="match status" value="1"/>
</dbReference>
<organism evidence="6 7">
    <name type="scientific">Phytophthora citrophthora</name>
    <dbReference type="NCBI Taxonomy" id="4793"/>
    <lineage>
        <taxon>Eukaryota</taxon>
        <taxon>Sar</taxon>
        <taxon>Stramenopiles</taxon>
        <taxon>Oomycota</taxon>
        <taxon>Peronosporomycetes</taxon>
        <taxon>Peronosporales</taxon>
        <taxon>Peronosporaceae</taxon>
        <taxon>Phytophthora</taxon>
    </lineage>
</organism>
<keyword evidence="3 5" id="KW-0964">Secreted</keyword>
<gene>
    <name evidence="6" type="ORF">P3T76_006641</name>
</gene>
<feature type="chain" id="PRO_5044980054" description="RxLR effector protein" evidence="5">
    <location>
        <begin position="24"/>
        <end position="127"/>
    </location>
</feature>
<comment type="subcellular location">
    <subcellularLocation>
        <location evidence="1 5">Secreted</location>
    </subcellularLocation>
</comment>
<sequence length="127" mass="13797">MRTTSIILLADVTVLASVTGVSAATTGADLAKVAPNEAAPSIESTHATRFLRKRKARHYTDTESEERNGLAVLQGLKTTFEKVADLPFDKAWHNLQGMGLSWTQREALLTLHKLDAADRAAVLKLIT</sequence>
<accession>A0AAD9GPR1</accession>
<comment type="similarity">
    <text evidence="2 5">Belongs to the RxLR effector family.</text>
</comment>
<evidence type="ECO:0000256" key="1">
    <source>
        <dbReference type="ARBA" id="ARBA00004613"/>
    </source>
</evidence>
<comment type="function">
    <text evidence="5">Effector that suppresses plant defense responses during pathogen infection.</text>
</comment>
<proteinExistence type="inferred from homology"/>
<name>A0AAD9GPR1_9STRA</name>
<dbReference type="Proteomes" id="UP001259832">
    <property type="component" value="Unassembled WGS sequence"/>
</dbReference>
<feature type="signal peptide" evidence="5">
    <location>
        <begin position="1"/>
        <end position="23"/>
    </location>
</feature>
<protein>
    <recommendedName>
        <fullName evidence="5">RxLR effector protein</fullName>
    </recommendedName>
</protein>